<protein>
    <submittedName>
        <fullName evidence="2">Uncharacterized protein</fullName>
    </submittedName>
</protein>
<gene>
    <name evidence="2" type="ORF">HCB06_12755</name>
</gene>
<evidence type="ECO:0000256" key="1">
    <source>
        <dbReference type="SAM" id="Phobius"/>
    </source>
</evidence>
<reference evidence="2 3" key="1">
    <citation type="submission" date="2020-03" db="EMBL/GenBank/DDBJ databases">
        <title>Soil Listeria distribution.</title>
        <authorList>
            <person name="Liao J."/>
            <person name="Wiedmann M."/>
        </authorList>
    </citation>
    <scope>NUCLEOTIDE SEQUENCE [LARGE SCALE GENOMIC DNA]</scope>
    <source>
        <strain evidence="2 3">FSL L7-0360</strain>
    </source>
</reference>
<proteinExistence type="predicted"/>
<evidence type="ECO:0000313" key="2">
    <source>
        <dbReference type="EMBL" id="MBC2117492.1"/>
    </source>
</evidence>
<organism evidence="2 3">
    <name type="scientific">Listeria booriae</name>
    <dbReference type="NCBI Taxonomy" id="1552123"/>
    <lineage>
        <taxon>Bacteria</taxon>
        <taxon>Bacillati</taxon>
        <taxon>Bacillota</taxon>
        <taxon>Bacilli</taxon>
        <taxon>Bacillales</taxon>
        <taxon>Listeriaceae</taxon>
        <taxon>Listeria</taxon>
    </lineage>
</organism>
<sequence>MKKTENKALNIALNQQNKINKQVTDQLSSITTNQDAEKKALDEMSEKIDKLSAPKRKNGWKIFFKSAVAVVAWGIPLFITVLIYFNTQGLSEFNSNLITEAANIKIDKKTQYEYSLTDESMLYFYVLSANLSITPKLNQGSVKAAYYIFPETAGINPSSFNLANKNKDTFTHFVYQHSTNNFQVLPFYMLIIDNNNNKLIQYYQIITNSNIYNNVSADSERKFGKLSIQLIKPKDILLTYIDSRQLIDSNSYINKNKKITKYYQSNKLDKEDGLKLKDALINQDKILADVKKIKEIYSSVYE</sequence>
<accession>A0A7X0YN47</accession>
<dbReference type="EMBL" id="JAARXI010000006">
    <property type="protein sequence ID" value="MBC2117492.1"/>
    <property type="molecule type" value="Genomic_DNA"/>
</dbReference>
<feature type="transmembrane region" description="Helical" evidence="1">
    <location>
        <begin position="62"/>
        <end position="85"/>
    </location>
</feature>
<keyword evidence="1" id="KW-0472">Membrane</keyword>
<evidence type="ECO:0000313" key="3">
    <source>
        <dbReference type="Proteomes" id="UP000529446"/>
    </source>
</evidence>
<keyword evidence="1" id="KW-0812">Transmembrane</keyword>
<name>A0A7X0YN47_9LIST</name>
<keyword evidence="1" id="KW-1133">Transmembrane helix</keyword>
<comment type="caution">
    <text evidence="2">The sequence shown here is derived from an EMBL/GenBank/DDBJ whole genome shotgun (WGS) entry which is preliminary data.</text>
</comment>
<dbReference type="Proteomes" id="UP000529446">
    <property type="component" value="Unassembled WGS sequence"/>
</dbReference>
<dbReference type="RefSeq" id="WP_185536271.1">
    <property type="nucleotide sequence ID" value="NZ_JAARUH010000001.1"/>
</dbReference>
<dbReference type="AlphaFoldDB" id="A0A7X0YN47"/>